<name>A0AAD5BHB5_9ASCO</name>
<dbReference type="PANTHER" id="PTHR14467:SF0">
    <property type="entry name" value="PROTEIN ARV1"/>
    <property type="match status" value="1"/>
</dbReference>
<keyword evidence="10" id="KW-0333">Golgi apparatus</keyword>
<comment type="function">
    <text evidence="10">Regulates also the sphingolipid metabolism.</text>
</comment>
<dbReference type="GO" id="GO:0016125">
    <property type="term" value="P:sterol metabolic process"/>
    <property type="evidence" value="ECO:0007669"/>
    <property type="project" value="UniProtKB-UniRule"/>
</dbReference>
<sequence length="259" mass="29915">MICVECGHRNIPNLYSKYKSEYVKLTVCDACNKICDKYIEYDAVILFLDILLLKKPAYRHLAYNLTEWQIHNHGNFSSKYQNLVRLIVLIILFDVYLTWATCERNQFWLQEEAYDGVTQLVLQSSLISQYMFFIIVISLRHLLFNVVMQCILRGSYGFGNWVNTVISERDQWGYVTAVLLTTIMCSGSVKLFRILTLIWPYDISIPFRAFDAIGFVYVIEALHIVTGLAYTSIVTTVSVSSLLSYLAVAWSKRVVVGYM</sequence>
<keyword evidence="4 10" id="KW-0812">Transmembrane</keyword>
<dbReference type="GO" id="GO:0097036">
    <property type="term" value="P:regulation of plasma membrane sterol distribution"/>
    <property type="evidence" value="ECO:0007669"/>
    <property type="project" value="UniProtKB-UniRule"/>
</dbReference>
<dbReference type="Pfam" id="PF04161">
    <property type="entry name" value="Arv1"/>
    <property type="match status" value="1"/>
</dbReference>
<dbReference type="GeneID" id="76149320"/>
<dbReference type="GO" id="GO:0005789">
    <property type="term" value="C:endoplasmic reticulum membrane"/>
    <property type="evidence" value="ECO:0007669"/>
    <property type="project" value="UniProtKB-SubCell"/>
</dbReference>
<evidence type="ECO:0000256" key="10">
    <source>
        <dbReference type="RuleBase" id="RU368065"/>
    </source>
</evidence>
<evidence type="ECO:0000256" key="7">
    <source>
        <dbReference type="ARBA" id="ARBA00023055"/>
    </source>
</evidence>
<evidence type="ECO:0000313" key="11">
    <source>
        <dbReference type="EMBL" id="KAI5963383.1"/>
    </source>
</evidence>
<comment type="similarity">
    <text evidence="2 10">Belongs to the ARV1 family.</text>
</comment>
<keyword evidence="10" id="KW-0746">Sphingolipid metabolism</keyword>
<feature type="transmembrane region" description="Helical" evidence="10">
    <location>
        <begin position="83"/>
        <end position="101"/>
    </location>
</feature>
<keyword evidence="3 10" id="KW-0813">Transport</keyword>
<keyword evidence="7 10" id="KW-0445">Lipid transport</keyword>
<keyword evidence="9 10" id="KW-0472">Membrane</keyword>
<evidence type="ECO:0000256" key="6">
    <source>
        <dbReference type="ARBA" id="ARBA00022989"/>
    </source>
</evidence>
<dbReference type="PANTHER" id="PTHR14467">
    <property type="entry name" value="ARV1"/>
    <property type="match status" value="1"/>
</dbReference>
<dbReference type="InterPro" id="IPR007290">
    <property type="entry name" value="Arv1"/>
</dbReference>
<organism evidence="11 12">
    <name type="scientific">Candida theae</name>
    <dbReference type="NCBI Taxonomy" id="1198502"/>
    <lineage>
        <taxon>Eukaryota</taxon>
        <taxon>Fungi</taxon>
        <taxon>Dikarya</taxon>
        <taxon>Ascomycota</taxon>
        <taxon>Saccharomycotina</taxon>
        <taxon>Pichiomycetes</taxon>
        <taxon>Debaryomycetaceae</taxon>
        <taxon>Candida/Lodderomyces clade</taxon>
        <taxon>Candida</taxon>
    </lineage>
</organism>
<evidence type="ECO:0000256" key="8">
    <source>
        <dbReference type="ARBA" id="ARBA00023098"/>
    </source>
</evidence>
<feature type="transmembrane region" description="Helical" evidence="10">
    <location>
        <begin position="172"/>
        <end position="201"/>
    </location>
</feature>
<dbReference type="RefSeq" id="XP_051610205.1">
    <property type="nucleotide sequence ID" value="XM_051750448.1"/>
</dbReference>
<keyword evidence="12" id="KW-1185">Reference proteome</keyword>
<evidence type="ECO:0000256" key="3">
    <source>
        <dbReference type="ARBA" id="ARBA00022448"/>
    </source>
</evidence>
<accession>A0AAD5BHB5</accession>
<gene>
    <name evidence="11" type="ORF">KGF57_001261</name>
</gene>
<evidence type="ECO:0000313" key="12">
    <source>
        <dbReference type="Proteomes" id="UP001204833"/>
    </source>
</evidence>
<dbReference type="GO" id="GO:0032541">
    <property type="term" value="C:cortical endoplasmic reticulum"/>
    <property type="evidence" value="ECO:0007669"/>
    <property type="project" value="TreeGrafter"/>
</dbReference>
<keyword evidence="5 10" id="KW-0256">Endoplasmic reticulum</keyword>
<dbReference type="EMBL" id="JAIHNG010000062">
    <property type="protein sequence ID" value="KAI5963383.1"/>
    <property type="molecule type" value="Genomic_DNA"/>
</dbReference>
<evidence type="ECO:0000256" key="1">
    <source>
        <dbReference type="ARBA" id="ARBA00004477"/>
    </source>
</evidence>
<evidence type="ECO:0000256" key="4">
    <source>
        <dbReference type="ARBA" id="ARBA00022692"/>
    </source>
</evidence>
<comment type="function">
    <text evidence="10">Mediator of sterol homeostasis involved in sterol uptake, trafficking and distribution into membranes.</text>
</comment>
<keyword evidence="8 10" id="KW-0443">Lipid metabolism</keyword>
<dbReference type="GO" id="GO:0006665">
    <property type="term" value="P:sphingolipid metabolic process"/>
    <property type="evidence" value="ECO:0007669"/>
    <property type="project" value="UniProtKB-UniRule"/>
</dbReference>
<comment type="caution">
    <text evidence="11">The sequence shown here is derived from an EMBL/GenBank/DDBJ whole genome shotgun (WGS) entry which is preliminary data.</text>
</comment>
<evidence type="ECO:0000256" key="5">
    <source>
        <dbReference type="ARBA" id="ARBA00022824"/>
    </source>
</evidence>
<proteinExistence type="inferred from homology"/>
<evidence type="ECO:0000256" key="2">
    <source>
        <dbReference type="ARBA" id="ARBA00009187"/>
    </source>
</evidence>
<dbReference type="GO" id="GO:0000139">
    <property type="term" value="C:Golgi membrane"/>
    <property type="evidence" value="ECO:0007669"/>
    <property type="project" value="UniProtKB-SubCell"/>
</dbReference>
<feature type="transmembrane region" description="Helical" evidence="10">
    <location>
        <begin position="130"/>
        <end position="152"/>
    </location>
</feature>
<feature type="transmembrane region" description="Helical" evidence="10">
    <location>
        <begin position="221"/>
        <end position="250"/>
    </location>
</feature>
<dbReference type="Proteomes" id="UP001204833">
    <property type="component" value="Unassembled WGS sequence"/>
</dbReference>
<protein>
    <recommendedName>
        <fullName evidence="10">Protein ARV</fullName>
    </recommendedName>
</protein>
<dbReference type="AlphaFoldDB" id="A0AAD5BHB5"/>
<evidence type="ECO:0000256" key="9">
    <source>
        <dbReference type="ARBA" id="ARBA00023136"/>
    </source>
</evidence>
<keyword evidence="6 10" id="KW-1133">Transmembrane helix</keyword>
<dbReference type="GO" id="GO:0032366">
    <property type="term" value="P:intracellular sterol transport"/>
    <property type="evidence" value="ECO:0007669"/>
    <property type="project" value="UniProtKB-UniRule"/>
</dbReference>
<comment type="subcellular location">
    <subcellularLocation>
        <location evidence="1 10">Endoplasmic reticulum membrane</location>
        <topology evidence="1 10">Multi-pass membrane protein</topology>
    </subcellularLocation>
    <subcellularLocation>
        <location evidence="10">Golgi apparatus membrane</location>
        <topology evidence="10">Multi-pass membrane protein</topology>
    </subcellularLocation>
</comment>
<reference evidence="11 12" key="1">
    <citation type="journal article" date="2022" name="DNA Res.">
        <title>Genome analysis of five recently described species of the CUG-Ser clade uncovers Candida theae as a new hybrid lineage with pathogenic potential in the Candida parapsilosis species complex.</title>
        <authorList>
            <person name="Mixao V."/>
            <person name="Del Olmo V."/>
            <person name="Hegedusova E."/>
            <person name="Saus E."/>
            <person name="Pryszcz L."/>
            <person name="Cillingova A."/>
            <person name="Nosek J."/>
            <person name="Gabaldon T."/>
        </authorList>
    </citation>
    <scope>NUCLEOTIDE SEQUENCE [LARGE SCALE GENOMIC DNA]</scope>
    <source>
        <strain evidence="11 12">CBS 12239</strain>
    </source>
</reference>